<evidence type="ECO:0000259" key="1">
    <source>
        <dbReference type="Pfam" id="PF14667"/>
    </source>
</evidence>
<feature type="domain" description="Capsular polysaccharide assembling protein CapF C-terminal" evidence="1">
    <location>
        <begin position="13"/>
        <end position="76"/>
    </location>
</feature>
<sequence>MLEILKPDFEFGDERGKLVQLVHEKYNQVNVIESKAGFKRGGHYHKINKECFYVVSGAFELILKKDNKEEIYNFKKGDMFLINEFVTHDFIYKEDTILVSLYTNGVELENGDKDIFKGE</sequence>
<dbReference type="RefSeq" id="WP_008695908.1">
    <property type="nucleotide sequence ID" value="NZ_KE161007.1"/>
</dbReference>
<evidence type="ECO:0000313" key="3">
    <source>
        <dbReference type="Proteomes" id="UP000003233"/>
    </source>
</evidence>
<dbReference type="EMBL" id="AGWJ02000002">
    <property type="protein sequence ID" value="EHO83548.1"/>
    <property type="molecule type" value="Genomic_DNA"/>
</dbReference>
<dbReference type="BioCyc" id="FSP457404-HMP:GTSQ-567-MONOMER"/>
<evidence type="ECO:0000313" key="2">
    <source>
        <dbReference type="EMBL" id="EHO83548.1"/>
    </source>
</evidence>
<protein>
    <recommendedName>
        <fullName evidence="1">Capsular polysaccharide assembling protein CapF C-terminal domain-containing protein</fullName>
    </recommendedName>
</protein>
<name>H1PQ73_9FUSO</name>
<proteinExistence type="predicted"/>
<dbReference type="AlphaFoldDB" id="H1PQ73"/>
<dbReference type="InterPro" id="IPR014710">
    <property type="entry name" value="RmlC-like_jellyroll"/>
</dbReference>
<dbReference type="CDD" id="cd02208">
    <property type="entry name" value="cupin_RmlC-like"/>
    <property type="match status" value="1"/>
</dbReference>
<keyword evidence="3" id="KW-1185">Reference proteome</keyword>
<dbReference type="Gene3D" id="2.60.120.10">
    <property type="entry name" value="Jelly Rolls"/>
    <property type="match status" value="1"/>
</dbReference>
<comment type="caution">
    <text evidence="2">The sequence shown here is derived from an EMBL/GenBank/DDBJ whole genome shotgun (WGS) entry which is preliminary data.</text>
</comment>
<dbReference type="Pfam" id="PF14667">
    <property type="entry name" value="Polysacc_synt_C"/>
    <property type="match status" value="1"/>
</dbReference>
<accession>H1PQ73</accession>
<dbReference type="SUPFAM" id="SSF51182">
    <property type="entry name" value="RmlC-like cupins"/>
    <property type="match status" value="1"/>
</dbReference>
<organism evidence="2 3">
    <name type="scientific">Fusobacterium ulcerans 12-1B</name>
    <dbReference type="NCBI Taxonomy" id="457404"/>
    <lineage>
        <taxon>Bacteria</taxon>
        <taxon>Fusobacteriati</taxon>
        <taxon>Fusobacteriota</taxon>
        <taxon>Fusobacteriia</taxon>
        <taxon>Fusobacteriales</taxon>
        <taxon>Fusobacteriaceae</taxon>
        <taxon>Fusobacterium</taxon>
    </lineage>
</organism>
<dbReference type="InterPro" id="IPR029303">
    <property type="entry name" value="CapF_C"/>
</dbReference>
<reference evidence="2 3" key="1">
    <citation type="submission" date="2012-07" db="EMBL/GenBank/DDBJ databases">
        <title>The Genome Sequence of Fusobacterium ulcerans 12_1B.</title>
        <authorList>
            <consortium name="The Broad Institute Genome Sequencing Platform"/>
            <person name="Earl A."/>
            <person name="Ward D."/>
            <person name="Feldgarden M."/>
            <person name="Gevers D."/>
            <person name="Strauss J."/>
            <person name="Ambrose C.E."/>
            <person name="Allen-Vercoe E."/>
            <person name="Walker B."/>
            <person name="Young S.K."/>
            <person name="Zeng Q."/>
            <person name="Gargeya S."/>
            <person name="Fitzgerald M."/>
            <person name="Haas B."/>
            <person name="Abouelleil A."/>
            <person name="Alvarado L."/>
            <person name="Arachchi H.M."/>
            <person name="Berlin A.M."/>
            <person name="Chapman S.B."/>
            <person name="Goldberg J."/>
            <person name="Griggs A."/>
            <person name="Gujja S."/>
            <person name="Hansen M."/>
            <person name="Howarth C."/>
            <person name="Imamovic A."/>
            <person name="Larimer J."/>
            <person name="McCowen C."/>
            <person name="Montmayeur A."/>
            <person name="Murphy C."/>
            <person name="Neiman D."/>
            <person name="Pearson M."/>
            <person name="Priest M."/>
            <person name="Roberts A."/>
            <person name="Saif S."/>
            <person name="Shea T."/>
            <person name="Sisk P."/>
            <person name="Sykes S."/>
            <person name="Wortman J."/>
            <person name="Nusbaum C."/>
            <person name="Birren B."/>
        </authorList>
    </citation>
    <scope>NUCLEOTIDE SEQUENCE [LARGE SCALE GENOMIC DNA]</scope>
    <source>
        <strain evidence="2 3">12_1B</strain>
    </source>
</reference>
<dbReference type="HOGENOM" id="CLU_2070202_0_0_0"/>
<dbReference type="PATRIC" id="fig|457404.5.peg.690"/>
<dbReference type="InterPro" id="IPR011051">
    <property type="entry name" value="RmlC_Cupin_sf"/>
</dbReference>
<gene>
    <name evidence="2" type="ORF">HMPREF0402_00566</name>
</gene>
<dbReference type="Proteomes" id="UP000003233">
    <property type="component" value="Unassembled WGS sequence"/>
</dbReference>